<name>A0A8S5R5L8_9CAUD</name>
<evidence type="ECO:0000313" key="1">
    <source>
        <dbReference type="EMBL" id="DAE26377.1"/>
    </source>
</evidence>
<protein>
    <submittedName>
        <fullName evidence="1">Uncharacterized protein</fullName>
    </submittedName>
</protein>
<accession>A0A8S5R5L8</accession>
<sequence length="186" mass="20572">MACRLLPAEIVILRSYCMGRHLLLWFFSFRGQSVQPALELFRLHGGGVISAHGDIQDLEAQADISQLLMQMHCRLCMGHRRGVFTPELSGHFERGLGQFGQLLSALLQHGGQADGLNDLAQLRIVSRFHRKHLPVFLSLISMRASSSKPLSAMINLSTLMRKLTFPSRAASSCMIGRRALYAVGSG</sequence>
<proteinExistence type="predicted"/>
<reference evidence="1" key="1">
    <citation type="journal article" date="2021" name="Proc. Natl. Acad. Sci. U.S.A.">
        <title>A Catalog of Tens of Thousands of Viruses from Human Metagenomes Reveals Hidden Associations with Chronic Diseases.</title>
        <authorList>
            <person name="Tisza M.J."/>
            <person name="Buck C.B."/>
        </authorList>
    </citation>
    <scope>NUCLEOTIDE SEQUENCE</scope>
    <source>
        <strain evidence="1">CtQ6D10</strain>
    </source>
</reference>
<organism evidence="1">
    <name type="scientific">Myoviridae sp. ctQ6D10</name>
    <dbReference type="NCBI Taxonomy" id="2827288"/>
    <lineage>
        <taxon>Viruses</taxon>
        <taxon>Duplodnaviria</taxon>
        <taxon>Heunggongvirae</taxon>
        <taxon>Uroviricota</taxon>
        <taxon>Caudoviricetes</taxon>
    </lineage>
</organism>
<dbReference type="EMBL" id="BK015816">
    <property type="protein sequence ID" value="DAE26377.1"/>
    <property type="molecule type" value="Genomic_DNA"/>
</dbReference>